<dbReference type="RefSeq" id="WP_069725385.1">
    <property type="nucleotide sequence ID" value="NZ_MDCO01000001.1"/>
</dbReference>
<sequence>MIELNELQIIDTDNYNIPNNVNISNIIFKNKVTFIGKYENISFKNLIFEYDVEFSATFIGNIIFKNIDFKKNVTFKRAYFQTNKNNQINQACFSNVYIYGNADFKDFSHQMEFKKLNITGIKFKNKPINLKKTIKLLGDSYNEQVDEINNRNYPNF</sequence>
<accession>A0A1E5NIC0</accession>
<dbReference type="AlphaFoldDB" id="A0A1E5NIC0"/>
<reference evidence="1 2" key="1">
    <citation type="submission" date="2016-08" db="EMBL/GenBank/DDBJ databases">
        <title>Characterization and recognition of Brachyspira hampsonii sp. nov., a novel intestinal spirochete that is pathogenic to pigs.</title>
        <authorList>
            <person name="Mirajkar N."/>
            <person name="La T."/>
            <person name="Phillips N."/>
            <person name="Hampson D."/>
            <person name="Gebhart C."/>
        </authorList>
    </citation>
    <scope>NUCLEOTIDE SEQUENCE [LARGE SCALE GENOMIC DNA]</scope>
    <source>
        <strain evidence="1 2">P280/1</strain>
    </source>
</reference>
<dbReference type="Proteomes" id="UP000095247">
    <property type="component" value="Unassembled WGS sequence"/>
</dbReference>
<organism evidence="1 2">
    <name type="scientific">Brachyspira hampsonii</name>
    <dbReference type="NCBI Taxonomy" id="1287055"/>
    <lineage>
        <taxon>Bacteria</taxon>
        <taxon>Pseudomonadati</taxon>
        <taxon>Spirochaetota</taxon>
        <taxon>Spirochaetia</taxon>
        <taxon>Brachyspirales</taxon>
        <taxon>Brachyspiraceae</taxon>
        <taxon>Brachyspira</taxon>
    </lineage>
</organism>
<name>A0A1E5NIC0_9SPIR</name>
<gene>
    <name evidence="1" type="ORF">BFL38_10665</name>
</gene>
<comment type="caution">
    <text evidence="1">The sequence shown here is derived from an EMBL/GenBank/DDBJ whole genome shotgun (WGS) entry which is preliminary data.</text>
</comment>
<proteinExistence type="predicted"/>
<evidence type="ECO:0000313" key="1">
    <source>
        <dbReference type="EMBL" id="OEJ15911.1"/>
    </source>
</evidence>
<dbReference type="EMBL" id="MDCO01000001">
    <property type="protein sequence ID" value="OEJ15911.1"/>
    <property type="molecule type" value="Genomic_DNA"/>
</dbReference>
<protein>
    <submittedName>
        <fullName evidence="1">Uncharacterized protein</fullName>
    </submittedName>
</protein>
<evidence type="ECO:0000313" key="2">
    <source>
        <dbReference type="Proteomes" id="UP000095247"/>
    </source>
</evidence>